<evidence type="ECO:0000256" key="1">
    <source>
        <dbReference type="SAM" id="MobiDB-lite"/>
    </source>
</evidence>
<sequence length="71" mass="8082">MFFSADLFHRQPPIWKSPNQVSADHDSPNHNSSSHKSHDHNSPDHNSRDHNSPVKSVQNSLTDQVFADHDN</sequence>
<dbReference type="Proteomes" id="UP000011750">
    <property type="component" value="Chromosome A06"/>
</dbReference>
<feature type="compositionally biased region" description="Polar residues" evidence="1">
    <location>
        <begin position="53"/>
        <end position="63"/>
    </location>
</feature>
<reference evidence="2 3" key="2">
    <citation type="journal article" date="2018" name="Hortic Res">
        <title>Improved Brassica rapa reference genome by single-molecule sequencing and chromosome conformation capture technologies.</title>
        <authorList>
            <person name="Zhang L."/>
            <person name="Cai X."/>
            <person name="Wu J."/>
            <person name="Liu M."/>
            <person name="Grob S."/>
            <person name="Cheng F."/>
            <person name="Liang J."/>
            <person name="Cai C."/>
            <person name="Liu Z."/>
            <person name="Liu B."/>
            <person name="Wang F."/>
            <person name="Li S."/>
            <person name="Liu F."/>
            <person name="Li X."/>
            <person name="Cheng L."/>
            <person name="Yang W."/>
            <person name="Li M.H."/>
            <person name="Grossniklaus U."/>
            <person name="Zheng H."/>
            <person name="Wang X."/>
        </authorList>
    </citation>
    <scope>NUCLEOTIDE SEQUENCE [LARGE SCALE GENOMIC DNA]</scope>
    <source>
        <strain evidence="2 3">cv. Chiifu-401-42</strain>
    </source>
</reference>
<feature type="compositionally biased region" description="Basic and acidic residues" evidence="1">
    <location>
        <begin position="39"/>
        <end position="52"/>
    </location>
</feature>
<feature type="region of interest" description="Disordered" evidence="1">
    <location>
        <begin position="1"/>
        <end position="71"/>
    </location>
</feature>
<dbReference type="InParanoid" id="M4EB91"/>
<evidence type="ECO:0000313" key="3">
    <source>
        <dbReference type="Proteomes" id="UP000011750"/>
    </source>
</evidence>
<dbReference type="HOGENOM" id="CLU_2743593_0_0_1"/>
<evidence type="ECO:0000313" key="2">
    <source>
        <dbReference type="EnsemblPlants" id="Bra026050.1-P"/>
    </source>
</evidence>
<proteinExistence type="predicted"/>
<name>M4EB91_BRACM</name>
<accession>M4EB91</accession>
<organism evidence="2 3">
    <name type="scientific">Brassica campestris</name>
    <name type="common">Field mustard</name>
    <dbReference type="NCBI Taxonomy" id="3711"/>
    <lineage>
        <taxon>Eukaryota</taxon>
        <taxon>Viridiplantae</taxon>
        <taxon>Streptophyta</taxon>
        <taxon>Embryophyta</taxon>
        <taxon>Tracheophyta</taxon>
        <taxon>Spermatophyta</taxon>
        <taxon>Magnoliopsida</taxon>
        <taxon>eudicotyledons</taxon>
        <taxon>Gunneridae</taxon>
        <taxon>Pentapetalae</taxon>
        <taxon>rosids</taxon>
        <taxon>malvids</taxon>
        <taxon>Brassicales</taxon>
        <taxon>Brassicaceae</taxon>
        <taxon>Brassiceae</taxon>
        <taxon>Brassica</taxon>
    </lineage>
</organism>
<keyword evidence="3" id="KW-1185">Reference proteome</keyword>
<reference evidence="2" key="3">
    <citation type="submission" date="2023-03" db="UniProtKB">
        <authorList>
            <consortium name="EnsemblPlants"/>
        </authorList>
    </citation>
    <scope>IDENTIFICATION</scope>
    <source>
        <strain evidence="2">cv. Chiifu-401-42</strain>
    </source>
</reference>
<dbReference type="AlphaFoldDB" id="M4EB91"/>
<reference evidence="2 3" key="1">
    <citation type="journal article" date="2011" name="Nat. Genet.">
        <title>The genome of the mesopolyploid crop species Brassica rapa.</title>
        <authorList>
            <consortium name="Brassica rapa Genome Sequencing Project Consortium"/>
            <person name="Wang X."/>
            <person name="Wang H."/>
            <person name="Wang J."/>
            <person name="Sun R."/>
            <person name="Wu J."/>
            <person name="Liu S."/>
            <person name="Bai Y."/>
            <person name="Mun J.H."/>
            <person name="Bancroft I."/>
            <person name="Cheng F."/>
            <person name="Huang S."/>
            <person name="Li X."/>
            <person name="Hua W."/>
            <person name="Wang J."/>
            <person name="Wang X."/>
            <person name="Freeling M."/>
            <person name="Pires J.C."/>
            <person name="Paterson A.H."/>
            <person name="Chalhoub B."/>
            <person name="Wang B."/>
            <person name="Hayward A."/>
            <person name="Sharpe A.G."/>
            <person name="Park B.S."/>
            <person name="Weisshaar B."/>
            <person name="Liu B."/>
            <person name="Li B."/>
            <person name="Liu B."/>
            <person name="Tong C."/>
            <person name="Song C."/>
            <person name="Duran C."/>
            <person name="Peng C."/>
            <person name="Geng C."/>
            <person name="Koh C."/>
            <person name="Lin C."/>
            <person name="Edwards D."/>
            <person name="Mu D."/>
            <person name="Shen D."/>
            <person name="Soumpourou E."/>
            <person name="Li F."/>
            <person name="Fraser F."/>
            <person name="Conant G."/>
            <person name="Lassalle G."/>
            <person name="King G.J."/>
            <person name="Bonnema G."/>
            <person name="Tang H."/>
            <person name="Wang H."/>
            <person name="Belcram H."/>
            <person name="Zhou H."/>
            <person name="Hirakawa H."/>
            <person name="Abe H."/>
            <person name="Guo H."/>
            <person name="Wang H."/>
            <person name="Jin H."/>
            <person name="Parkin I.A."/>
            <person name="Batley J."/>
            <person name="Kim J.S."/>
            <person name="Just J."/>
            <person name="Li J."/>
            <person name="Xu J."/>
            <person name="Deng J."/>
            <person name="Kim J.A."/>
            <person name="Li J."/>
            <person name="Yu J."/>
            <person name="Meng J."/>
            <person name="Wang J."/>
            <person name="Min J."/>
            <person name="Poulain J."/>
            <person name="Wang J."/>
            <person name="Hatakeyama K."/>
            <person name="Wu K."/>
            <person name="Wang L."/>
            <person name="Fang L."/>
            <person name="Trick M."/>
            <person name="Links M.G."/>
            <person name="Zhao M."/>
            <person name="Jin M."/>
            <person name="Ramchiary N."/>
            <person name="Drou N."/>
            <person name="Berkman P.J."/>
            <person name="Cai Q."/>
            <person name="Huang Q."/>
            <person name="Li R."/>
            <person name="Tabata S."/>
            <person name="Cheng S."/>
            <person name="Zhang S."/>
            <person name="Zhang S."/>
            <person name="Huang S."/>
            <person name="Sato S."/>
            <person name="Sun S."/>
            <person name="Kwon S.J."/>
            <person name="Choi S.R."/>
            <person name="Lee T.H."/>
            <person name="Fan W."/>
            <person name="Zhao X."/>
            <person name="Tan X."/>
            <person name="Xu X."/>
            <person name="Wang Y."/>
            <person name="Qiu Y."/>
            <person name="Yin Y."/>
            <person name="Li Y."/>
            <person name="Du Y."/>
            <person name="Liao Y."/>
            <person name="Lim Y."/>
            <person name="Narusaka Y."/>
            <person name="Wang Y."/>
            <person name="Wang Z."/>
            <person name="Li Z."/>
            <person name="Wang Z."/>
            <person name="Xiong Z."/>
            <person name="Zhang Z."/>
        </authorList>
    </citation>
    <scope>NUCLEOTIDE SEQUENCE [LARGE SCALE GENOMIC DNA]</scope>
    <source>
        <strain evidence="2 3">cv. Chiifu-401-42</strain>
    </source>
</reference>
<protein>
    <submittedName>
        <fullName evidence="2">Uncharacterized protein</fullName>
    </submittedName>
</protein>
<dbReference type="EnsemblPlants" id="Bra026050.1">
    <property type="protein sequence ID" value="Bra026050.1-P"/>
    <property type="gene ID" value="Bra026050"/>
</dbReference>
<dbReference type="Gramene" id="Bra026050.1">
    <property type="protein sequence ID" value="Bra026050.1-P"/>
    <property type="gene ID" value="Bra026050"/>
</dbReference>